<accession>A0A6C1B6R5</accession>
<evidence type="ECO:0000256" key="1">
    <source>
        <dbReference type="SAM" id="SignalP"/>
    </source>
</evidence>
<dbReference type="RefSeq" id="WP_173766204.1">
    <property type="nucleotide sequence ID" value="NZ_CP048836.1"/>
</dbReference>
<name>A0A6C1B6R5_9RHOO</name>
<evidence type="ECO:0000313" key="2">
    <source>
        <dbReference type="EMBL" id="QID18495.1"/>
    </source>
</evidence>
<dbReference type="Gene3D" id="2.30.30.40">
    <property type="entry name" value="SH3 Domains"/>
    <property type="match status" value="2"/>
</dbReference>
<dbReference type="Pfam" id="PF06347">
    <property type="entry name" value="SH3_4"/>
    <property type="match status" value="2"/>
</dbReference>
<dbReference type="KEGG" id="azq:G3580_13165"/>
<protein>
    <recommendedName>
        <fullName evidence="4">SH3b domain-containing protein</fullName>
    </recommendedName>
</protein>
<feature type="chain" id="PRO_5025610997" description="SH3b domain-containing protein" evidence="1">
    <location>
        <begin position="23"/>
        <end position="147"/>
    </location>
</feature>
<keyword evidence="3" id="KW-1185">Reference proteome</keyword>
<reference evidence="2 3" key="1">
    <citation type="submission" date="2020-02" db="EMBL/GenBank/DDBJ databases">
        <title>Nitrogenibacter mangrovi gen. nov., sp. nov. isolated from mangrove sediment, a denitrifying betaproteobacterium.</title>
        <authorList>
            <person name="Liao H."/>
            <person name="Tian Y."/>
        </authorList>
    </citation>
    <scope>NUCLEOTIDE SEQUENCE [LARGE SCALE GENOMIC DNA]</scope>
    <source>
        <strain evidence="2 3">M9-3-2</strain>
    </source>
</reference>
<evidence type="ECO:0000313" key="3">
    <source>
        <dbReference type="Proteomes" id="UP000501991"/>
    </source>
</evidence>
<proteinExistence type="predicted"/>
<sequence>MRAASRLILAMLLGALCVPALALDYRAAARSSILYDSPSAAGKKLYIVAADTPLEVVVTLEKWIKVRTHDGQLAWIARADLSDHQTVEVTADKAEIRQTPAEDAPVVFAAARNVLLRVTGPAKAGWLPVAHADGETGFARLVDVWGH</sequence>
<keyword evidence="1" id="KW-0732">Signal</keyword>
<gene>
    <name evidence="2" type="ORF">G3580_13165</name>
</gene>
<evidence type="ECO:0008006" key="4">
    <source>
        <dbReference type="Google" id="ProtNLM"/>
    </source>
</evidence>
<dbReference type="AlphaFoldDB" id="A0A6C1B6R5"/>
<dbReference type="Proteomes" id="UP000501991">
    <property type="component" value="Chromosome"/>
</dbReference>
<feature type="signal peptide" evidence="1">
    <location>
        <begin position="1"/>
        <end position="22"/>
    </location>
</feature>
<organism evidence="2 3">
    <name type="scientific">Nitrogeniibacter mangrovi</name>
    <dbReference type="NCBI Taxonomy" id="2016596"/>
    <lineage>
        <taxon>Bacteria</taxon>
        <taxon>Pseudomonadati</taxon>
        <taxon>Pseudomonadota</taxon>
        <taxon>Betaproteobacteria</taxon>
        <taxon>Rhodocyclales</taxon>
        <taxon>Zoogloeaceae</taxon>
        <taxon>Nitrogeniibacter</taxon>
    </lineage>
</organism>
<dbReference type="InterPro" id="IPR010466">
    <property type="entry name" value="DUF1058"/>
</dbReference>
<dbReference type="EMBL" id="CP048836">
    <property type="protein sequence ID" value="QID18495.1"/>
    <property type="molecule type" value="Genomic_DNA"/>
</dbReference>